<dbReference type="PROSITE" id="PS51050">
    <property type="entry name" value="ZF_CW"/>
    <property type="match status" value="1"/>
</dbReference>
<dbReference type="CDD" id="cd19172">
    <property type="entry name" value="SET_SETD2"/>
    <property type="match status" value="1"/>
</dbReference>
<dbReference type="InterPro" id="IPR044437">
    <property type="entry name" value="SETD2/Set2_SET"/>
</dbReference>
<dbReference type="InterPro" id="IPR006560">
    <property type="entry name" value="AWS_dom"/>
</dbReference>
<keyword evidence="7" id="KW-0479">Metal-binding</keyword>
<dbReference type="SMART" id="SM00570">
    <property type="entry name" value="AWS"/>
    <property type="match status" value="1"/>
</dbReference>
<evidence type="ECO:0000256" key="4">
    <source>
        <dbReference type="ARBA" id="ARBA00022603"/>
    </source>
</evidence>
<protein>
    <recommendedName>
        <fullName evidence="18">Histone-lysine N-methyltransferase</fullName>
    </recommendedName>
</protein>
<feature type="region of interest" description="Disordered" evidence="11">
    <location>
        <begin position="558"/>
        <end position="651"/>
    </location>
</feature>
<evidence type="ECO:0000256" key="11">
    <source>
        <dbReference type="SAM" id="MobiDB-lite"/>
    </source>
</evidence>
<evidence type="ECO:0000256" key="3">
    <source>
        <dbReference type="ARBA" id="ARBA00022454"/>
    </source>
</evidence>
<evidence type="ECO:0000256" key="6">
    <source>
        <dbReference type="ARBA" id="ARBA00022691"/>
    </source>
</evidence>
<gene>
    <name evidence="16" type="ORF">CEUSTIGMA_g6014.t1</name>
</gene>
<comment type="caution">
    <text evidence="16">The sequence shown here is derived from an EMBL/GenBank/DDBJ whole genome shotgun (WGS) entry which is preliminary data.</text>
</comment>
<dbReference type="InterPro" id="IPR011124">
    <property type="entry name" value="Znf_CW"/>
</dbReference>
<feature type="domain" description="SET" evidence="12">
    <location>
        <begin position="174"/>
        <end position="291"/>
    </location>
</feature>
<evidence type="ECO:0000259" key="14">
    <source>
        <dbReference type="PROSITE" id="PS51050"/>
    </source>
</evidence>
<dbReference type="InterPro" id="IPR003616">
    <property type="entry name" value="Post-SET_dom"/>
</dbReference>
<evidence type="ECO:0000313" key="17">
    <source>
        <dbReference type="Proteomes" id="UP000232323"/>
    </source>
</evidence>
<keyword evidence="10" id="KW-0539">Nucleus</keyword>
<dbReference type="PROSITE" id="PS50868">
    <property type="entry name" value="POST_SET"/>
    <property type="match status" value="1"/>
</dbReference>
<accession>A0A250X668</accession>
<dbReference type="PROSITE" id="PS51215">
    <property type="entry name" value="AWS"/>
    <property type="match status" value="1"/>
</dbReference>
<feature type="compositionally biased region" description="Acidic residues" evidence="11">
    <location>
        <begin position="413"/>
        <end position="427"/>
    </location>
</feature>
<dbReference type="PANTHER" id="PTHR22884">
    <property type="entry name" value="SET DOMAIN PROTEINS"/>
    <property type="match status" value="1"/>
</dbReference>
<feature type="compositionally biased region" description="Basic and acidic residues" evidence="11">
    <location>
        <begin position="757"/>
        <end position="770"/>
    </location>
</feature>
<evidence type="ECO:0000259" key="15">
    <source>
        <dbReference type="PROSITE" id="PS51215"/>
    </source>
</evidence>
<sequence>MGLQNLSSDNFDDREKVEEPVVTKDTWVQCDSCNKWRRIPAIVADQLADDAKWHCQDNPNLAFASCDVPQELTNEEIDRAEEEEELVERENSYRARGRMPVLVQVLKDNVFSHRKRKVQDEDDIMICQCKPVWRGGDGCGPDCINRLLCIECVPGFCPCEEHCTNQVFSKKQFAKLDVKRAGPKGFGLFAAEDIKAGQFIIEYVGEVLEEEEYLRRKEFYQEVGQRHYYFMNIGNGEVIDACRKGNNARFINHSCDPNCETQKWLIRGELAIGLFALKDMAAGDELTFDYNFERYGDKPIRCHCSTKTCRKFIGGTPDQWDESAPMVEDPDASSDLPPVMVLEEDMDANIKAILDWRVGTEITKERQNMVLGRLQVLCQSKNIPWTTADFGDADLDQVLSGAVAVDEGPLGVLDDEADVSDDDDDHDDDRVSTRAKPASSRNRGAKGNVKQKQVAIAVKKSATASSKQASCTGSKKAGPAKGAAASASGGVPSSASVTTTASIGESSEVQPLGSGFRGPLKAAFKHWKAKQDQPSQPEVTLQDDDVAAVLEAVKGMPPRKRFVSSSSKSVTAASHNQQSAGSTKGGTPAAGAAGEDLSASSSLTHQGASELVSMSRKVPPQAPVPCGRSLSSNKQHEPSSALKPGAGFKRRSEIDRRLDSLIGQTGRLRDPSKQNIVKVLRMFNLCDIAPAAAASSSKPPMSISQSFKQEVLFSPHQPAVKKEEDAQGLTEELSISNKCGKQEVEPMVQSTGFVTSEELRGVKSPPHESEEAGPGPGSLAIAAAALHHASGPSLAGAAANHQVTGKQRARMADMSLLLDIVLKTSSQTVKKDFVTCGILNQLHQAIGRNLSREYSMILRKILRVVEQLPLSANDIYGVRSAHGTFADLLQE</sequence>
<dbReference type="Gene3D" id="3.30.40.100">
    <property type="match status" value="1"/>
</dbReference>
<evidence type="ECO:0000256" key="2">
    <source>
        <dbReference type="ARBA" id="ARBA00004286"/>
    </source>
</evidence>
<dbReference type="InterPro" id="IPR046341">
    <property type="entry name" value="SET_dom_sf"/>
</dbReference>
<dbReference type="Pfam" id="PF17907">
    <property type="entry name" value="AWS"/>
    <property type="match status" value="1"/>
</dbReference>
<evidence type="ECO:0000313" key="16">
    <source>
        <dbReference type="EMBL" id="GAX78574.1"/>
    </source>
</evidence>
<evidence type="ECO:0000256" key="9">
    <source>
        <dbReference type="ARBA" id="ARBA00022833"/>
    </source>
</evidence>
<keyword evidence="9" id="KW-0862">Zinc</keyword>
<proteinExistence type="predicted"/>
<feature type="region of interest" description="Disordered" evidence="11">
    <location>
        <begin position="409"/>
        <end position="517"/>
    </location>
</feature>
<feature type="compositionally biased region" description="Low complexity" evidence="11">
    <location>
        <begin position="563"/>
        <end position="594"/>
    </location>
</feature>
<feature type="non-terminal residue" evidence="16">
    <location>
        <position position="891"/>
    </location>
</feature>
<keyword evidence="8" id="KW-0863">Zinc-finger</keyword>
<dbReference type="EMBL" id="BEGY01000033">
    <property type="protein sequence ID" value="GAX78574.1"/>
    <property type="molecule type" value="Genomic_DNA"/>
</dbReference>
<evidence type="ECO:0000256" key="10">
    <source>
        <dbReference type="ARBA" id="ARBA00023242"/>
    </source>
</evidence>
<evidence type="ECO:0000256" key="8">
    <source>
        <dbReference type="ARBA" id="ARBA00022771"/>
    </source>
</evidence>
<feature type="compositionally biased region" description="Polar residues" evidence="11">
    <location>
        <begin position="598"/>
        <end position="607"/>
    </location>
</feature>
<dbReference type="Pfam" id="PF00856">
    <property type="entry name" value="SET"/>
    <property type="match status" value="1"/>
</dbReference>
<organism evidence="16 17">
    <name type="scientific">Chlamydomonas eustigma</name>
    <dbReference type="NCBI Taxonomy" id="1157962"/>
    <lineage>
        <taxon>Eukaryota</taxon>
        <taxon>Viridiplantae</taxon>
        <taxon>Chlorophyta</taxon>
        <taxon>core chlorophytes</taxon>
        <taxon>Chlorophyceae</taxon>
        <taxon>CS clade</taxon>
        <taxon>Chlamydomonadales</taxon>
        <taxon>Chlamydomonadaceae</taxon>
        <taxon>Chlamydomonas</taxon>
    </lineage>
</organism>
<dbReference type="SMART" id="SM00317">
    <property type="entry name" value="SET"/>
    <property type="match status" value="1"/>
</dbReference>
<evidence type="ECO:0008006" key="18">
    <source>
        <dbReference type="Google" id="ProtNLM"/>
    </source>
</evidence>
<feature type="domain" description="AWS" evidence="15">
    <location>
        <begin position="122"/>
        <end position="172"/>
    </location>
</feature>
<keyword evidence="3" id="KW-0158">Chromosome</keyword>
<dbReference type="OrthoDB" id="2422440at2759"/>
<comment type="subcellular location">
    <subcellularLocation>
        <location evidence="2">Chromosome</location>
    </subcellularLocation>
    <subcellularLocation>
        <location evidence="1">Nucleus</location>
    </subcellularLocation>
</comment>
<dbReference type="GO" id="GO:0046975">
    <property type="term" value="F:histone H3K36 methyltransferase activity"/>
    <property type="evidence" value="ECO:0007669"/>
    <property type="project" value="InterPro"/>
</dbReference>
<evidence type="ECO:0000256" key="7">
    <source>
        <dbReference type="ARBA" id="ARBA00022723"/>
    </source>
</evidence>
<dbReference type="Proteomes" id="UP000232323">
    <property type="component" value="Unassembled WGS sequence"/>
</dbReference>
<feature type="region of interest" description="Disordered" evidence="11">
    <location>
        <begin position="717"/>
        <end position="741"/>
    </location>
</feature>
<name>A0A250X668_9CHLO</name>
<dbReference type="STRING" id="1157962.A0A250X668"/>
<evidence type="ECO:0000259" key="12">
    <source>
        <dbReference type="PROSITE" id="PS50280"/>
    </source>
</evidence>
<feature type="domain" description="CW-type" evidence="14">
    <location>
        <begin position="21"/>
        <end position="74"/>
    </location>
</feature>
<reference evidence="16 17" key="1">
    <citation type="submission" date="2017-08" db="EMBL/GenBank/DDBJ databases">
        <title>Acidophilic green algal genome provides insights into adaptation to an acidic environment.</title>
        <authorList>
            <person name="Hirooka S."/>
            <person name="Hirose Y."/>
            <person name="Kanesaki Y."/>
            <person name="Higuchi S."/>
            <person name="Fujiwara T."/>
            <person name="Onuma R."/>
            <person name="Era A."/>
            <person name="Ohbayashi R."/>
            <person name="Uzuka A."/>
            <person name="Nozaki H."/>
            <person name="Yoshikawa H."/>
            <person name="Miyagishima S.Y."/>
        </authorList>
    </citation>
    <scope>NUCLEOTIDE SEQUENCE [LARGE SCALE GENOMIC DNA]</scope>
    <source>
        <strain evidence="16 17">NIES-2499</strain>
    </source>
</reference>
<dbReference type="PROSITE" id="PS50280">
    <property type="entry name" value="SET"/>
    <property type="match status" value="1"/>
</dbReference>
<keyword evidence="17" id="KW-1185">Reference proteome</keyword>
<evidence type="ECO:0000256" key="5">
    <source>
        <dbReference type="ARBA" id="ARBA00022679"/>
    </source>
</evidence>
<dbReference type="Pfam" id="PF07496">
    <property type="entry name" value="zf-CW"/>
    <property type="match status" value="1"/>
</dbReference>
<dbReference type="GO" id="GO:0005694">
    <property type="term" value="C:chromosome"/>
    <property type="evidence" value="ECO:0007669"/>
    <property type="project" value="UniProtKB-SubCell"/>
</dbReference>
<feature type="domain" description="Post-SET" evidence="13">
    <location>
        <begin position="298"/>
        <end position="314"/>
    </location>
</feature>
<keyword evidence="5" id="KW-0808">Transferase</keyword>
<dbReference type="InterPro" id="IPR001214">
    <property type="entry name" value="SET_dom"/>
</dbReference>
<evidence type="ECO:0000259" key="13">
    <source>
        <dbReference type="PROSITE" id="PS50868"/>
    </source>
</evidence>
<dbReference type="Gene3D" id="2.170.270.10">
    <property type="entry name" value="SET domain"/>
    <property type="match status" value="1"/>
</dbReference>
<dbReference type="SUPFAM" id="SSF82199">
    <property type="entry name" value="SET domain"/>
    <property type="match status" value="1"/>
</dbReference>
<dbReference type="InterPro" id="IPR050777">
    <property type="entry name" value="SET2_Histone-Lys_MeTrsfase"/>
</dbReference>
<dbReference type="GO" id="GO:0032259">
    <property type="term" value="P:methylation"/>
    <property type="evidence" value="ECO:0007669"/>
    <property type="project" value="UniProtKB-KW"/>
</dbReference>
<feature type="region of interest" description="Disordered" evidence="11">
    <location>
        <begin position="756"/>
        <end position="777"/>
    </location>
</feature>
<keyword evidence="6" id="KW-0949">S-adenosyl-L-methionine</keyword>
<feature type="compositionally biased region" description="Low complexity" evidence="11">
    <location>
        <begin position="450"/>
        <end position="502"/>
    </location>
</feature>
<evidence type="ECO:0000256" key="1">
    <source>
        <dbReference type="ARBA" id="ARBA00004123"/>
    </source>
</evidence>
<keyword evidence="4" id="KW-0489">Methyltransferase</keyword>
<dbReference type="GO" id="GO:0008270">
    <property type="term" value="F:zinc ion binding"/>
    <property type="evidence" value="ECO:0007669"/>
    <property type="project" value="UniProtKB-KW"/>
</dbReference>
<dbReference type="GO" id="GO:0005634">
    <property type="term" value="C:nucleus"/>
    <property type="evidence" value="ECO:0007669"/>
    <property type="project" value="UniProtKB-SubCell"/>
</dbReference>
<dbReference type="AlphaFoldDB" id="A0A250X668"/>